<name>A0ABS5QF36_9PROT</name>
<evidence type="ECO:0000313" key="3">
    <source>
        <dbReference type="Proteomes" id="UP000766336"/>
    </source>
</evidence>
<organism evidence="2 3">
    <name type="scientific">Roseococcus pinisoli</name>
    <dbReference type="NCBI Taxonomy" id="2835040"/>
    <lineage>
        <taxon>Bacteria</taxon>
        <taxon>Pseudomonadati</taxon>
        <taxon>Pseudomonadota</taxon>
        <taxon>Alphaproteobacteria</taxon>
        <taxon>Acetobacterales</taxon>
        <taxon>Roseomonadaceae</taxon>
        <taxon>Roseococcus</taxon>
    </lineage>
</organism>
<protein>
    <submittedName>
        <fullName evidence="2">CoA transferase</fullName>
    </submittedName>
</protein>
<dbReference type="InterPro" id="IPR003673">
    <property type="entry name" value="CoA-Trfase_fam_III"/>
</dbReference>
<keyword evidence="1 2" id="KW-0808">Transferase</keyword>
<evidence type="ECO:0000256" key="1">
    <source>
        <dbReference type="ARBA" id="ARBA00022679"/>
    </source>
</evidence>
<sequence>MAGEGAKPLPLAGIRVLEFCHVIMGPSCGLVLADLGAEVIKIEPVEGDRTRRLAGFASGFFATFNRNKRCLAIDLKAPEGRAVIERLLADTDVVIENFAPGTMERLGFGYEALAEKHPGLIYCALKGFLSGPYENRPALDEVVQYMSGLAYMTGPAGRPLRAGASVCDILGGVLGVVGILAALQERGRTGRGQMVKSALFEAACFLMTSHMTGEAITGRAMPPMPERHGAWGIYDTFPTADGQLFFLGITSDQHWRRFCTLFERPDLLADEALNTNEKRVAARPRLLPIVAEAVARHSEAEMVEMCERAGLPFAPTAKPGDLPTDPQLNAHDRMLEIALPNGGHARLPRLPLEMGTHDTGLRRQPGRIGEDTLAILAELGIPEEESAALVERGVVGGPAAEKSDAAA</sequence>
<dbReference type="Pfam" id="PF02515">
    <property type="entry name" value="CoA_transf_3"/>
    <property type="match status" value="1"/>
</dbReference>
<proteinExistence type="predicted"/>
<dbReference type="SUPFAM" id="SSF89796">
    <property type="entry name" value="CoA-transferase family III (CaiB/BaiF)"/>
    <property type="match status" value="1"/>
</dbReference>
<dbReference type="PANTHER" id="PTHR48207:SF4">
    <property type="entry name" value="BLL6097 PROTEIN"/>
    <property type="match status" value="1"/>
</dbReference>
<gene>
    <name evidence="2" type="ORF">KHU32_14190</name>
</gene>
<dbReference type="Gene3D" id="3.40.50.10540">
    <property type="entry name" value="Crotonobetainyl-coa:carnitine coa-transferase, domain 1"/>
    <property type="match status" value="1"/>
</dbReference>
<keyword evidence="3" id="KW-1185">Reference proteome</keyword>
<dbReference type="GO" id="GO:0016740">
    <property type="term" value="F:transferase activity"/>
    <property type="evidence" value="ECO:0007669"/>
    <property type="project" value="UniProtKB-KW"/>
</dbReference>
<dbReference type="EMBL" id="JAHCDA010000002">
    <property type="protein sequence ID" value="MBS7812098.1"/>
    <property type="molecule type" value="Genomic_DNA"/>
</dbReference>
<dbReference type="InterPro" id="IPR023606">
    <property type="entry name" value="CoA-Trfase_III_dom_1_sf"/>
</dbReference>
<dbReference type="Proteomes" id="UP000766336">
    <property type="component" value="Unassembled WGS sequence"/>
</dbReference>
<dbReference type="InterPro" id="IPR044855">
    <property type="entry name" value="CoA-Trfase_III_dom3_sf"/>
</dbReference>
<dbReference type="Gene3D" id="3.30.1540.10">
    <property type="entry name" value="formyl-coa transferase, domain 3"/>
    <property type="match status" value="1"/>
</dbReference>
<reference evidence="2 3" key="1">
    <citation type="submission" date="2021-05" db="EMBL/GenBank/DDBJ databases">
        <title>Roseococcus sp. XZZS9, whole genome shotgun sequencing project.</title>
        <authorList>
            <person name="Zhao G."/>
            <person name="Shen L."/>
        </authorList>
    </citation>
    <scope>NUCLEOTIDE SEQUENCE [LARGE SCALE GENOMIC DNA]</scope>
    <source>
        <strain evidence="2 3">XZZS9</strain>
    </source>
</reference>
<dbReference type="PANTHER" id="PTHR48207">
    <property type="entry name" value="SUCCINATE--HYDROXYMETHYLGLUTARATE COA-TRANSFERASE"/>
    <property type="match status" value="1"/>
</dbReference>
<comment type="caution">
    <text evidence="2">The sequence shown here is derived from an EMBL/GenBank/DDBJ whole genome shotgun (WGS) entry which is preliminary data.</text>
</comment>
<dbReference type="InterPro" id="IPR050483">
    <property type="entry name" value="CoA-transferase_III_domain"/>
</dbReference>
<evidence type="ECO:0000313" key="2">
    <source>
        <dbReference type="EMBL" id="MBS7812098.1"/>
    </source>
</evidence>
<accession>A0ABS5QF36</accession>